<dbReference type="SMART" id="SM00450">
    <property type="entry name" value="RHOD"/>
    <property type="match status" value="1"/>
</dbReference>
<gene>
    <name evidence="2" type="ORF">DSYM_04670</name>
</gene>
<dbReference type="PROSITE" id="PS50206">
    <property type="entry name" value="RHODANESE_3"/>
    <property type="match status" value="1"/>
</dbReference>
<dbReference type="SUPFAM" id="SSF52821">
    <property type="entry name" value="Rhodanese/Cell cycle control phosphatase"/>
    <property type="match status" value="1"/>
</dbReference>
<keyword evidence="2" id="KW-0808">Transferase</keyword>
<organism evidence="2 3">
    <name type="scientific">Candidatus Desulfobacillus denitrificans</name>
    <dbReference type="NCBI Taxonomy" id="2608985"/>
    <lineage>
        <taxon>Bacteria</taxon>
        <taxon>Pseudomonadati</taxon>
        <taxon>Pseudomonadota</taxon>
        <taxon>Betaproteobacteria</taxon>
        <taxon>Candidatus Desulfobacillus</taxon>
    </lineage>
</organism>
<dbReference type="Pfam" id="PF00581">
    <property type="entry name" value="Rhodanese"/>
    <property type="match status" value="1"/>
</dbReference>
<accession>A0A809QZ07</accession>
<dbReference type="CDD" id="cd00158">
    <property type="entry name" value="RHOD"/>
    <property type="match status" value="1"/>
</dbReference>
<feature type="domain" description="Rhodanese" evidence="1">
    <location>
        <begin position="43"/>
        <end position="133"/>
    </location>
</feature>
<dbReference type="PANTHER" id="PTHR43031">
    <property type="entry name" value="FAD-DEPENDENT OXIDOREDUCTASE"/>
    <property type="match status" value="1"/>
</dbReference>
<protein>
    <submittedName>
        <fullName evidence="2">Sulfurtransferase</fullName>
    </submittedName>
</protein>
<evidence type="ECO:0000259" key="1">
    <source>
        <dbReference type="PROSITE" id="PS50206"/>
    </source>
</evidence>
<dbReference type="PANTHER" id="PTHR43031:SF18">
    <property type="entry name" value="RHODANESE-RELATED SULFURTRANSFERASES"/>
    <property type="match status" value="1"/>
</dbReference>
<dbReference type="AlphaFoldDB" id="A0A809QZ07"/>
<name>A0A809QZ07_9PROT</name>
<dbReference type="KEGG" id="ddz:DSYM_04670"/>
<dbReference type="Gene3D" id="3.40.250.10">
    <property type="entry name" value="Rhodanese-like domain"/>
    <property type="match status" value="1"/>
</dbReference>
<dbReference type="InterPro" id="IPR036873">
    <property type="entry name" value="Rhodanese-like_dom_sf"/>
</dbReference>
<dbReference type="Proteomes" id="UP000662914">
    <property type="component" value="Chromosome"/>
</dbReference>
<proteinExistence type="predicted"/>
<evidence type="ECO:0000313" key="2">
    <source>
        <dbReference type="EMBL" id="BBO19768.1"/>
    </source>
</evidence>
<dbReference type="EMBL" id="AP021857">
    <property type="protein sequence ID" value="BBO19768.1"/>
    <property type="molecule type" value="Genomic_DNA"/>
</dbReference>
<reference evidence="2" key="1">
    <citation type="journal article" name="DNA Res.">
        <title>The physiological potential of anammox bacteria as revealed by their core genome structure.</title>
        <authorList>
            <person name="Okubo T."/>
            <person name="Toyoda A."/>
            <person name="Fukuhara K."/>
            <person name="Uchiyama I."/>
            <person name="Harigaya Y."/>
            <person name="Kuroiwa M."/>
            <person name="Suzuki T."/>
            <person name="Murakami Y."/>
            <person name="Suwa Y."/>
            <person name="Takami H."/>
        </authorList>
    </citation>
    <scope>NUCLEOTIDE SEQUENCE</scope>
    <source>
        <strain evidence="2">317325-3</strain>
    </source>
</reference>
<dbReference type="InterPro" id="IPR001763">
    <property type="entry name" value="Rhodanese-like_dom"/>
</dbReference>
<evidence type="ECO:0000313" key="3">
    <source>
        <dbReference type="Proteomes" id="UP000662914"/>
    </source>
</evidence>
<sequence length="134" mass="14597">MDFIKDNLTWFGIAAFSGGMFLWQTWQARGAGVSPMQATLMINREDAVVVDVREAAEYTGGHIPNSRHIPLSQLNKRLPELEKFKARTIIVNCASGNRSSSACGALRRAGFAKVFNLSGGISAWDQAGLPVTKK</sequence>
<dbReference type="GO" id="GO:0016740">
    <property type="term" value="F:transferase activity"/>
    <property type="evidence" value="ECO:0007669"/>
    <property type="project" value="UniProtKB-KW"/>
</dbReference>
<dbReference type="InterPro" id="IPR050229">
    <property type="entry name" value="GlpE_sulfurtransferase"/>
</dbReference>